<protein>
    <submittedName>
        <fullName evidence="2">Uncharacterized protein</fullName>
    </submittedName>
</protein>
<evidence type="ECO:0000256" key="1">
    <source>
        <dbReference type="SAM" id="MobiDB-lite"/>
    </source>
</evidence>
<feature type="region of interest" description="Disordered" evidence="1">
    <location>
        <begin position="145"/>
        <end position="175"/>
    </location>
</feature>
<accession>A0A2J7RDA9</accession>
<feature type="region of interest" description="Disordered" evidence="1">
    <location>
        <begin position="1"/>
        <end position="48"/>
    </location>
</feature>
<proteinExistence type="predicted"/>
<keyword evidence="3" id="KW-1185">Reference proteome</keyword>
<organism evidence="2 3">
    <name type="scientific">Cryptotermes secundus</name>
    <dbReference type="NCBI Taxonomy" id="105785"/>
    <lineage>
        <taxon>Eukaryota</taxon>
        <taxon>Metazoa</taxon>
        <taxon>Ecdysozoa</taxon>
        <taxon>Arthropoda</taxon>
        <taxon>Hexapoda</taxon>
        <taxon>Insecta</taxon>
        <taxon>Pterygota</taxon>
        <taxon>Neoptera</taxon>
        <taxon>Polyneoptera</taxon>
        <taxon>Dictyoptera</taxon>
        <taxon>Blattodea</taxon>
        <taxon>Blattoidea</taxon>
        <taxon>Termitoidae</taxon>
        <taxon>Kalotermitidae</taxon>
        <taxon>Cryptotermitinae</taxon>
        <taxon>Cryptotermes</taxon>
    </lineage>
</organism>
<evidence type="ECO:0000313" key="3">
    <source>
        <dbReference type="Proteomes" id="UP000235965"/>
    </source>
</evidence>
<dbReference type="Proteomes" id="UP000235965">
    <property type="component" value="Unassembled WGS sequence"/>
</dbReference>
<dbReference type="OrthoDB" id="5395350at2759"/>
<dbReference type="EMBL" id="NEVH01005292">
    <property type="protein sequence ID" value="PNF38810.1"/>
    <property type="molecule type" value="Genomic_DNA"/>
</dbReference>
<comment type="caution">
    <text evidence="2">The sequence shown here is derived from an EMBL/GenBank/DDBJ whole genome shotgun (WGS) entry which is preliminary data.</text>
</comment>
<feature type="compositionally biased region" description="Polar residues" evidence="1">
    <location>
        <begin position="38"/>
        <end position="48"/>
    </location>
</feature>
<feature type="compositionally biased region" description="Polar residues" evidence="1">
    <location>
        <begin position="105"/>
        <end position="127"/>
    </location>
</feature>
<feature type="compositionally biased region" description="Basic and acidic residues" evidence="1">
    <location>
        <begin position="159"/>
        <end position="169"/>
    </location>
</feature>
<name>A0A2J7RDA9_9NEOP</name>
<feature type="region of interest" description="Disordered" evidence="1">
    <location>
        <begin position="98"/>
        <end position="127"/>
    </location>
</feature>
<sequence>MSDTEPKPRIRQKKRKNTDPTVGPPAKSSRLVPPTAEVTPQVNGSSDFSKLNGKSYFDSGNSGCFGIEQPVTDISEETFKSWSVLPMNKTSSIAVSNAGCGGAQSTGPSSRTTTQLITSELSGKSPDSSLNGLWNVRHFIHTSKSQSSERLESTSSEKCVSEDKKKELSTSRTELGDTNTDEELLLALDEDDDCICMTLDTEEDILLQTDDIMNYTFS</sequence>
<gene>
    <name evidence="2" type="ORF">B7P43_G11544</name>
</gene>
<dbReference type="AlphaFoldDB" id="A0A2J7RDA9"/>
<reference evidence="2 3" key="1">
    <citation type="submission" date="2017-12" db="EMBL/GenBank/DDBJ databases">
        <title>Hemimetabolous genomes reveal molecular basis of termite eusociality.</title>
        <authorList>
            <person name="Harrison M.C."/>
            <person name="Jongepier E."/>
            <person name="Robertson H.M."/>
            <person name="Arning N."/>
            <person name="Bitard-Feildel T."/>
            <person name="Chao H."/>
            <person name="Childers C.P."/>
            <person name="Dinh H."/>
            <person name="Doddapaneni H."/>
            <person name="Dugan S."/>
            <person name="Gowin J."/>
            <person name="Greiner C."/>
            <person name="Han Y."/>
            <person name="Hu H."/>
            <person name="Hughes D.S.T."/>
            <person name="Huylmans A.-K."/>
            <person name="Kemena C."/>
            <person name="Kremer L.P.M."/>
            <person name="Lee S.L."/>
            <person name="Lopez-Ezquerra A."/>
            <person name="Mallet L."/>
            <person name="Monroy-Kuhn J.M."/>
            <person name="Moser A."/>
            <person name="Murali S.C."/>
            <person name="Muzny D.M."/>
            <person name="Otani S."/>
            <person name="Piulachs M.-D."/>
            <person name="Poelchau M."/>
            <person name="Qu J."/>
            <person name="Schaub F."/>
            <person name="Wada-Katsumata A."/>
            <person name="Worley K.C."/>
            <person name="Xie Q."/>
            <person name="Ylla G."/>
            <person name="Poulsen M."/>
            <person name="Gibbs R.A."/>
            <person name="Schal C."/>
            <person name="Richards S."/>
            <person name="Belles X."/>
            <person name="Korb J."/>
            <person name="Bornberg-Bauer E."/>
        </authorList>
    </citation>
    <scope>NUCLEOTIDE SEQUENCE [LARGE SCALE GENOMIC DNA]</scope>
    <source>
        <tissue evidence="2">Whole body</tissue>
    </source>
</reference>
<dbReference type="InParanoid" id="A0A2J7RDA9"/>
<evidence type="ECO:0000313" key="2">
    <source>
        <dbReference type="EMBL" id="PNF38810.1"/>
    </source>
</evidence>